<dbReference type="PANTHER" id="PTHR30292">
    <property type="entry name" value="UNCHARACTERIZED PROTEIN YBGL-RELATED"/>
    <property type="match status" value="1"/>
</dbReference>
<name>A0ABY3X1M5_9GAMM</name>
<comment type="similarity">
    <text evidence="1">Belongs to the LamB/PxpA family.</text>
</comment>
<dbReference type="PANTHER" id="PTHR30292:SF0">
    <property type="entry name" value="5-OXOPROLINASE SUBUNIT A"/>
    <property type="match status" value="1"/>
</dbReference>
<comment type="subunit">
    <text evidence="1">Forms a complex composed of PxpA, PxpB and PxpC.</text>
</comment>
<dbReference type="Proteomes" id="UP000829542">
    <property type="component" value="Chromosome"/>
</dbReference>
<dbReference type="CDD" id="cd10787">
    <property type="entry name" value="LamB_YcsF_like"/>
    <property type="match status" value="1"/>
</dbReference>
<comment type="catalytic activity">
    <reaction evidence="1">
        <text>5-oxo-L-proline + ATP + 2 H2O = L-glutamate + ADP + phosphate + H(+)</text>
        <dbReference type="Rhea" id="RHEA:10348"/>
        <dbReference type="ChEBI" id="CHEBI:15377"/>
        <dbReference type="ChEBI" id="CHEBI:15378"/>
        <dbReference type="ChEBI" id="CHEBI:29985"/>
        <dbReference type="ChEBI" id="CHEBI:30616"/>
        <dbReference type="ChEBI" id="CHEBI:43474"/>
        <dbReference type="ChEBI" id="CHEBI:58402"/>
        <dbReference type="ChEBI" id="CHEBI:456216"/>
        <dbReference type="EC" id="3.5.2.9"/>
    </reaction>
</comment>
<dbReference type="InterPro" id="IPR011330">
    <property type="entry name" value="Glyco_hydro/deAcase_b/a-brl"/>
</dbReference>
<evidence type="ECO:0000313" key="3">
    <source>
        <dbReference type="Proteomes" id="UP000829542"/>
    </source>
</evidence>
<sequence>MSNNLSNKALKIDLNCDLGESFGPWKMGNDAKILPLITSANIACGFHAGDPETMLKTVELALENNIAIGAHPGFLDLQGFGRRNIAMTPREVYGLVVYQVGALQGFLQALGGKLHHVKPHGALYNMAATDANLSQAIAHAVADVSKGEAILYGLSGSELIKAGVALEIPVMNEVFSDRTYQEDGTLTSRREADALITDPKESIAQVLQMIEQGTVTATTGKTVKLAADTVCIHGDGITALEFAQEIRETLLQRGIELSSAL</sequence>
<keyword evidence="3" id="KW-1185">Reference proteome</keyword>
<accession>A0ABY3X1M5</accession>
<evidence type="ECO:0000313" key="2">
    <source>
        <dbReference type="EMBL" id="UNM95357.1"/>
    </source>
</evidence>
<gene>
    <name evidence="1" type="primary">pxpA</name>
    <name evidence="2" type="ORF">MMG00_08965</name>
</gene>
<keyword evidence="1" id="KW-0067">ATP-binding</keyword>
<comment type="function">
    <text evidence="1">Catalyzes the cleavage of 5-oxoproline to form L-glutamate coupled to the hydrolysis of ATP to ADP and inorganic phosphate.</text>
</comment>
<reference evidence="2 3" key="1">
    <citation type="submission" date="2022-03" db="EMBL/GenBank/DDBJ databases">
        <title>Ignatzschineria rhizosphaerae HR5S32.</title>
        <authorList>
            <person name="Sun J.Q."/>
            <person name="Feng J.Y."/>
        </authorList>
    </citation>
    <scope>NUCLEOTIDE SEQUENCE [LARGE SCALE GENOMIC DNA]</scope>
    <source>
        <strain evidence="2 3">HR5S32</strain>
    </source>
</reference>
<proteinExistence type="inferred from homology"/>
<keyword evidence="1" id="KW-0547">Nucleotide-binding</keyword>
<organism evidence="2 3">
    <name type="scientific">Ignatzschineria rhizosphaerae</name>
    <dbReference type="NCBI Taxonomy" id="2923279"/>
    <lineage>
        <taxon>Bacteria</taxon>
        <taxon>Pseudomonadati</taxon>
        <taxon>Pseudomonadota</taxon>
        <taxon>Gammaproteobacteria</taxon>
        <taxon>Cardiobacteriales</taxon>
        <taxon>Ignatzschineriaceae</taxon>
        <taxon>Ignatzschineria</taxon>
    </lineage>
</organism>
<dbReference type="HAMAP" id="MF_00691">
    <property type="entry name" value="PxpA"/>
    <property type="match status" value="1"/>
</dbReference>
<dbReference type="EMBL" id="CP093379">
    <property type="protein sequence ID" value="UNM95357.1"/>
    <property type="molecule type" value="Genomic_DNA"/>
</dbReference>
<evidence type="ECO:0000256" key="1">
    <source>
        <dbReference type="HAMAP-Rule" id="MF_00691"/>
    </source>
</evidence>
<dbReference type="Pfam" id="PF03746">
    <property type="entry name" value="LamB_YcsF"/>
    <property type="match status" value="1"/>
</dbReference>
<dbReference type="NCBIfam" id="NF003814">
    <property type="entry name" value="PRK05406.1-3"/>
    <property type="match status" value="1"/>
</dbReference>
<keyword evidence="1" id="KW-0378">Hydrolase</keyword>
<dbReference type="RefSeq" id="WP_242147527.1">
    <property type="nucleotide sequence ID" value="NZ_CP093379.1"/>
</dbReference>
<dbReference type="Gene3D" id="3.20.20.370">
    <property type="entry name" value="Glycoside hydrolase/deacetylase"/>
    <property type="match status" value="1"/>
</dbReference>
<dbReference type="EC" id="3.5.2.9" evidence="1"/>
<protein>
    <recommendedName>
        <fullName evidence="1">5-oxoprolinase subunit A</fullName>
        <shortName evidence="1">5-OPase subunit A</shortName>
        <ecNumber evidence="1">3.5.2.9</ecNumber>
    </recommendedName>
    <alternativeName>
        <fullName evidence="1">5-oxoprolinase (ATP-hydrolyzing) subunit A</fullName>
    </alternativeName>
</protein>
<dbReference type="SUPFAM" id="SSF88713">
    <property type="entry name" value="Glycoside hydrolase/deacetylase"/>
    <property type="match status" value="1"/>
</dbReference>
<dbReference type="NCBIfam" id="NF003816">
    <property type="entry name" value="PRK05406.1-5"/>
    <property type="match status" value="1"/>
</dbReference>
<dbReference type="InterPro" id="IPR005501">
    <property type="entry name" value="LamB/YcsF/PxpA-like"/>
</dbReference>